<dbReference type="EMBL" id="QZAB01000107">
    <property type="protein sequence ID" value="RQD90768.1"/>
    <property type="molecule type" value="Genomic_DNA"/>
</dbReference>
<dbReference type="InterPro" id="IPR022502">
    <property type="entry name" value="Sulfopyruvate_deCO2ase_alpha"/>
</dbReference>
<evidence type="ECO:0000313" key="8">
    <source>
        <dbReference type="Proteomes" id="UP000284763"/>
    </source>
</evidence>
<evidence type="ECO:0000256" key="5">
    <source>
        <dbReference type="ARBA" id="ARBA00048551"/>
    </source>
</evidence>
<dbReference type="GO" id="GO:0050545">
    <property type="term" value="F:sulfopyruvate decarboxylase activity"/>
    <property type="evidence" value="ECO:0007669"/>
    <property type="project" value="UniProtKB-EC"/>
</dbReference>
<dbReference type="Pfam" id="PF02776">
    <property type="entry name" value="TPP_enzyme_N"/>
    <property type="match status" value="1"/>
</dbReference>
<evidence type="ECO:0000259" key="6">
    <source>
        <dbReference type="Pfam" id="PF02776"/>
    </source>
</evidence>
<comment type="catalytic activity">
    <reaction evidence="5">
        <text>3-sulfopyruvate + H(+) = sulfoacetaldehyde + CO2</text>
        <dbReference type="Rhea" id="RHEA:20948"/>
        <dbReference type="ChEBI" id="CHEBI:15378"/>
        <dbReference type="ChEBI" id="CHEBI:16526"/>
        <dbReference type="ChEBI" id="CHEBI:57940"/>
        <dbReference type="ChEBI" id="CHEBI:58246"/>
        <dbReference type="EC" id="4.1.1.79"/>
    </reaction>
</comment>
<dbReference type="Proteomes" id="UP000284763">
    <property type="component" value="Unassembled WGS sequence"/>
</dbReference>
<keyword evidence="3 7" id="KW-0456">Lyase</keyword>
<dbReference type="GO" id="GO:0019295">
    <property type="term" value="P:coenzyme M biosynthetic process"/>
    <property type="evidence" value="ECO:0007669"/>
    <property type="project" value="UniProtKB-KW"/>
</dbReference>
<accession>A0A424Z4H7</accession>
<evidence type="ECO:0000256" key="1">
    <source>
        <dbReference type="ARBA" id="ARBA00022545"/>
    </source>
</evidence>
<keyword evidence="7" id="KW-0670">Pyruvate</keyword>
<comment type="caution">
    <text evidence="7">The sequence shown here is derived from an EMBL/GenBank/DDBJ whole genome shotgun (WGS) entry which is preliminary data.</text>
</comment>
<dbReference type="InterPro" id="IPR012001">
    <property type="entry name" value="Thiamin_PyroP_enz_TPP-bd_dom"/>
</dbReference>
<evidence type="ECO:0000313" key="7">
    <source>
        <dbReference type="EMBL" id="RQD90768.1"/>
    </source>
</evidence>
<dbReference type="AlphaFoldDB" id="A0A424Z4H7"/>
<reference evidence="7 8" key="1">
    <citation type="submission" date="2018-08" db="EMBL/GenBank/DDBJ databases">
        <title>The metabolism and importance of syntrophic acetate oxidation coupled to methane or sulfide production in haloalkaline environments.</title>
        <authorList>
            <person name="Timmers P.H.A."/>
            <person name="Vavourakis C.D."/>
            <person name="Sorokin D.Y."/>
            <person name="Sinninghe Damste J.S."/>
            <person name="Muyzer G."/>
            <person name="Stams A.J.M."/>
            <person name="Plugge C.M."/>
        </authorList>
    </citation>
    <scope>NUCLEOTIDE SEQUENCE [LARGE SCALE GENOMIC DNA]</scope>
    <source>
        <strain evidence="7">MSAO_Arc3</strain>
    </source>
</reference>
<keyword evidence="1" id="KW-0174">Coenzyme M biosynthesis</keyword>
<feature type="domain" description="Thiamine pyrophosphate enzyme N-terminal TPP-binding" evidence="6">
    <location>
        <begin position="13"/>
        <end position="113"/>
    </location>
</feature>
<name>A0A424Z4H7_9EURY</name>
<gene>
    <name evidence="7" type="primary">comD</name>
    <name evidence="7" type="ORF">D5R95_01570</name>
</gene>
<dbReference type="PANTHER" id="PTHR42818">
    <property type="entry name" value="SULFOPYRUVATE DECARBOXYLASE SUBUNIT ALPHA"/>
    <property type="match status" value="1"/>
</dbReference>
<evidence type="ECO:0000256" key="3">
    <source>
        <dbReference type="ARBA" id="ARBA00023239"/>
    </source>
</evidence>
<organism evidence="7 8">
    <name type="scientific">Methanosalsum natronophilum</name>
    <dbReference type="NCBI Taxonomy" id="768733"/>
    <lineage>
        <taxon>Archaea</taxon>
        <taxon>Methanobacteriati</taxon>
        <taxon>Methanobacteriota</taxon>
        <taxon>Stenosarchaea group</taxon>
        <taxon>Methanomicrobia</taxon>
        <taxon>Methanosarcinales</taxon>
        <taxon>Methanosarcinaceae</taxon>
        <taxon>Methanosalsum</taxon>
    </lineage>
</organism>
<protein>
    <recommendedName>
        <fullName evidence="4">sulfopyruvate decarboxylase</fullName>
        <ecNumber evidence="4">4.1.1.79</ecNumber>
    </recommendedName>
</protein>
<evidence type="ECO:0000256" key="2">
    <source>
        <dbReference type="ARBA" id="ARBA00022793"/>
    </source>
</evidence>
<evidence type="ECO:0000256" key="4">
    <source>
        <dbReference type="ARBA" id="ARBA00038875"/>
    </source>
</evidence>
<dbReference type="InterPro" id="IPR051818">
    <property type="entry name" value="TPP_dependent_decarboxylase"/>
</dbReference>
<sequence length="174" mass="19211">MSGYVNREAKPYDAVFKGILDSKIDLVTSVPCINLKELIHMVETSNDIIHVPVSREEEGVGICAGAYMGFKRTAILMQNSGLGNSINALASLNLLYGIPLLMIVSHRGTDEETISAQIPMGDLTPKLLDTIEIPYFITDSVIEVHDIIVDAWEKAELMRKPVAVLLPISFWRSI</sequence>
<dbReference type="EC" id="4.1.1.79" evidence="4"/>
<dbReference type="InterPro" id="IPR029061">
    <property type="entry name" value="THDP-binding"/>
</dbReference>
<dbReference type="Gene3D" id="3.40.50.970">
    <property type="match status" value="1"/>
</dbReference>
<dbReference type="GO" id="GO:0030976">
    <property type="term" value="F:thiamine pyrophosphate binding"/>
    <property type="evidence" value="ECO:0007669"/>
    <property type="project" value="InterPro"/>
</dbReference>
<dbReference type="PANTHER" id="PTHR42818:SF1">
    <property type="entry name" value="SULFOPYRUVATE DECARBOXYLASE"/>
    <property type="match status" value="1"/>
</dbReference>
<dbReference type="SUPFAM" id="SSF52518">
    <property type="entry name" value="Thiamin diphosphate-binding fold (THDP-binding)"/>
    <property type="match status" value="1"/>
</dbReference>
<keyword evidence="2" id="KW-0210">Decarboxylase</keyword>
<dbReference type="CDD" id="cd07035">
    <property type="entry name" value="TPP_PYR_POX_like"/>
    <property type="match status" value="1"/>
</dbReference>
<proteinExistence type="predicted"/>
<dbReference type="NCBIfam" id="TIGR03845">
    <property type="entry name" value="sulfopyru_alph"/>
    <property type="match status" value="1"/>
</dbReference>